<keyword evidence="2" id="KW-1185">Reference proteome</keyword>
<proteinExistence type="predicted"/>
<dbReference type="AlphaFoldDB" id="A0AAE1XNM4"/>
<dbReference type="Proteomes" id="UP001293254">
    <property type="component" value="Unassembled WGS sequence"/>
</dbReference>
<reference evidence="1" key="2">
    <citation type="journal article" date="2024" name="Plant">
        <title>Genomic evolution and insights into agronomic trait innovations of Sesamum species.</title>
        <authorList>
            <person name="Miao H."/>
            <person name="Wang L."/>
            <person name="Qu L."/>
            <person name="Liu H."/>
            <person name="Sun Y."/>
            <person name="Le M."/>
            <person name="Wang Q."/>
            <person name="Wei S."/>
            <person name="Zheng Y."/>
            <person name="Lin W."/>
            <person name="Duan Y."/>
            <person name="Cao H."/>
            <person name="Xiong S."/>
            <person name="Wang X."/>
            <person name="Wei L."/>
            <person name="Li C."/>
            <person name="Ma Q."/>
            <person name="Ju M."/>
            <person name="Zhao R."/>
            <person name="Li G."/>
            <person name="Mu C."/>
            <person name="Tian Q."/>
            <person name="Mei H."/>
            <person name="Zhang T."/>
            <person name="Gao T."/>
            <person name="Zhang H."/>
        </authorList>
    </citation>
    <scope>NUCLEOTIDE SEQUENCE</scope>
    <source>
        <strain evidence="1">3651</strain>
    </source>
</reference>
<gene>
    <name evidence="1" type="ORF">Salat_2623800</name>
</gene>
<organism evidence="1 2">
    <name type="scientific">Sesamum alatum</name>
    <dbReference type="NCBI Taxonomy" id="300844"/>
    <lineage>
        <taxon>Eukaryota</taxon>
        <taxon>Viridiplantae</taxon>
        <taxon>Streptophyta</taxon>
        <taxon>Embryophyta</taxon>
        <taxon>Tracheophyta</taxon>
        <taxon>Spermatophyta</taxon>
        <taxon>Magnoliopsida</taxon>
        <taxon>eudicotyledons</taxon>
        <taxon>Gunneridae</taxon>
        <taxon>Pentapetalae</taxon>
        <taxon>asterids</taxon>
        <taxon>lamiids</taxon>
        <taxon>Lamiales</taxon>
        <taxon>Pedaliaceae</taxon>
        <taxon>Sesamum</taxon>
    </lineage>
</organism>
<evidence type="ECO:0000313" key="2">
    <source>
        <dbReference type="Proteomes" id="UP001293254"/>
    </source>
</evidence>
<name>A0AAE1XNM4_9LAMI</name>
<protein>
    <submittedName>
        <fullName evidence="1">Uncharacterized protein</fullName>
    </submittedName>
</protein>
<sequence>MATPRRPSVRENMVFVAPTSRIKSTRALLYHLRLYNKILHAQGMREGMLPRAAKANRKRFRFAPGGSRSFSGRAHVNLRGRQHTASDHTMVWVDHGAEHEFRRGKHN</sequence>
<reference evidence="1" key="1">
    <citation type="submission" date="2020-06" db="EMBL/GenBank/DDBJ databases">
        <authorList>
            <person name="Li T."/>
            <person name="Hu X."/>
            <person name="Zhang T."/>
            <person name="Song X."/>
            <person name="Zhang H."/>
            <person name="Dai N."/>
            <person name="Sheng W."/>
            <person name="Hou X."/>
            <person name="Wei L."/>
        </authorList>
    </citation>
    <scope>NUCLEOTIDE SEQUENCE</scope>
    <source>
        <strain evidence="1">3651</strain>
        <tissue evidence="1">Leaf</tissue>
    </source>
</reference>
<comment type="caution">
    <text evidence="1">The sequence shown here is derived from an EMBL/GenBank/DDBJ whole genome shotgun (WGS) entry which is preliminary data.</text>
</comment>
<dbReference type="EMBL" id="JACGWO010000011">
    <property type="protein sequence ID" value="KAK4415166.1"/>
    <property type="molecule type" value="Genomic_DNA"/>
</dbReference>
<evidence type="ECO:0000313" key="1">
    <source>
        <dbReference type="EMBL" id="KAK4415166.1"/>
    </source>
</evidence>
<accession>A0AAE1XNM4</accession>